<dbReference type="EMBL" id="GEVK01002775">
    <property type="protein sequence ID" value="JAU50057.1"/>
    <property type="molecule type" value="Transcribed_RNA"/>
</dbReference>
<gene>
    <name evidence="1" type="ORF">LC_TR1688_c0_g1_i1_g.5899</name>
</gene>
<protein>
    <submittedName>
        <fullName evidence="1">Uncharacterized protein</fullName>
    </submittedName>
</protein>
<evidence type="ECO:0000313" key="1">
    <source>
        <dbReference type="EMBL" id="JAU50057.1"/>
    </source>
</evidence>
<organism evidence="1">
    <name type="scientific">Noccaea caerulescens</name>
    <name type="common">Alpine penny-cress</name>
    <name type="synonym">Thlaspi caerulescens</name>
    <dbReference type="NCBI Taxonomy" id="107243"/>
    <lineage>
        <taxon>Eukaryota</taxon>
        <taxon>Viridiplantae</taxon>
        <taxon>Streptophyta</taxon>
        <taxon>Embryophyta</taxon>
        <taxon>Tracheophyta</taxon>
        <taxon>Spermatophyta</taxon>
        <taxon>Magnoliopsida</taxon>
        <taxon>eudicotyledons</taxon>
        <taxon>Gunneridae</taxon>
        <taxon>Pentapetalae</taxon>
        <taxon>rosids</taxon>
        <taxon>malvids</taxon>
        <taxon>Brassicales</taxon>
        <taxon>Brassicaceae</taxon>
        <taxon>Coluteocarpeae</taxon>
        <taxon>Noccaea</taxon>
    </lineage>
</organism>
<sequence length="80" mass="9278">MEFYKTKLARSSVSLQARTADSFSQDLTANVQITMKKYAYNMMYFFEGISSRLSKLELYCYNVDNTIGEMRPGLTHVNEE</sequence>
<proteinExistence type="predicted"/>
<dbReference type="AlphaFoldDB" id="A0A1J3G1C2"/>
<name>A0A1J3G1C2_NOCCA</name>
<reference evidence="1" key="1">
    <citation type="submission" date="2016-07" db="EMBL/GenBank/DDBJ databases">
        <title>De novo transcriptome assembly of four accessions of the metal hyperaccumulator plant Noccaea caerulescens.</title>
        <authorList>
            <person name="Blande D."/>
            <person name="Halimaa P."/>
            <person name="Tervahauta A.I."/>
            <person name="Aarts M.G."/>
            <person name="Karenlampi S.O."/>
        </authorList>
    </citation>
    <scope>NUCLEOTIDE SEQUENCE</scope>
</reference>
<dbReference type="PANTHER" id="PTHR31805:SF16">
    <property type="entry name" value="FORMIN-LIKE PROTEIN (DUF1421)"/>
    <property type="match status" value="1"/>
</dbReference>
<dbReference type="PANTHER" id="PTHR31805">
    <property type="entry name" value="RECEPTOR-LIKE KINASE, PUTATIVE (DUF1421)-RELATED"/>
    <property type="match status" value="1"/>
</dbReference>
<accession>A0A1J3G1C2</accession>